<comment type="similarity">
    <text evidence="1">Belongs to the universal ribosomal protein uL3 family.</text>
</comment>
<dbReference type="OrthoDB" id="274683at2759"/>
<evidence type="ECO:0000313" key="7">
    <source>
        <dbReference type="Proteomes" id="UP000085678"/>
    </source>
</evidence>
<evidence type="ECO:0000256" key="2">
    <source>
        <dbReference type="ARBA" id="ARBA00022980"/>
    </source>
</evidence>
<reference evidence="8" key="1">
    <citation type="submission" date="2025-08" db="UniProtKB">
        <authorList>
            <consortium name="RefSeq"/>
        </authorList>
    </citation>
    <scope>IDENTIFICATION</scope>
    <source>
        <tissue evidence="8">Gonads</tissue>
    </source>
</reference>
<dbReference type="AlphaFoldDB" id="A0A1S3JSH9"/>
<dbReference type="RefSeq" id="XP_013413292.1">
    <property type="nucleotide sequence ID" value="XM_013557838.1"/>
</dbReference>
<keyword evidence="2 8" id="KW-0689">Ribosomal protein</keyword>
<dbReference type="GeneID" id="106175715"/>
<evidence type="ECO:0000256" key="6">
    <source>
        <dbReference type="SAM" id="MobiDB-lite"/>
    </source>
</evidence>
<evidence type="ECO:0000256" key="1">
    <source>
        <dbReference type="ARBA" id="ARBA00006540"/>
    </source>
</evidence>
<dbReference type="InterPro" id="IPR000597">
    <property type="entry name" value="Ribosomal_uL3"/>
</dbReference>
<feature type="compositionally biased region" description="Basic residues" evidence="6">
    <location>
        <begin position="389"/>
        <end position="399"/>
    </location>
</feature>
<sequence>MASTCRSLCSAGVLAKCFSISQTRCILDTKPFVRVLVPTHYQQQRGVRKRPPEPFARKRRARIQDSGLSPANESFLQEVIANEAMSKVEELAKMNCPLKDGPWARGEWRKGTKRTGVVGVKIGCVPHWTTKGKKMYLTMLQVLDNHVVEYLTPDEFAQTRFVQEFHPKMKGKLGAVFVGSMGIDPRRLSPLELSLFEKHGVPPKRKVFKFVVTPNAAIRPGTPLFASHFRVGDYVDLQAKTIDYGFQGVIKKHGFKGGRGHGTTRWFRRVGSIAPGRRDVIPKGQKMPGYMGNKWRTLKGTRIYKIDTKYNVIYVKASTIPGPLHAYVRIMDSKLPNRVRERELDPPPIPTFYPQDSPEPIPEEIYHPDLFRFDMESILFPPDDPALEKKKKSKTAQKK</sequence>
<evidence type="ECO:0000256" key="5">
    <source>
        <dbReference type="ARBA" id="ARBA00035396"/>
    </source>
</evidence>
<keyword evidence="7" id="KW-1185">Reference proteome</keyword>
<dbReference type="InParanoid" id="A0A1S3JSH9"/>
<dbReference type="Pfam" id="PF00297">
    <property type="entry name" value="Ribosomal_L3"/>
    <property type="match status" value="1"/>
</dbReference>
<dbReference type="STRING" id="7574.A0A1S3JSH9"/>
<dbReference type="FunCoup" id="A0A1S3JSH9">
    <property type="interactions" value="1471"/>
</dbReference>
<evidence type="ECO:0000256" key="3">
    <source>
        <dbReference type="ARBA" id="ARBA00023274"/>
    </source>
</evidence>
<gene>
    <name evidence="8" type="primary">LOC106175715</name>
</gene>
<dbReference type="PANTHER" id="PTHR11229">
    <property type="entry name" value="50S RIBOSOMAL PROTEIN L3"/>
    <property type="match status" value="1"/>
</dbReference>
<dbReference type="Proteomes" id="UP000085678">
    <property type="component" value="Unplaced"/>
</dbReference>
<protein>
    <recommendedName>
        <fullName evidence="4">Large ribosomal subunit protein uL3m</fullName>
    </recommendedName>
    <alternativeName>
        <fullName evidence="5">39S ribosomal protein L3, mitochondrial</fullName>
    </alternativeName>
</protein>
<proteinExistence type="inferred from homology"/>
<evidence type="ECO:0000256" key="4">
    <source>
        <dbReference type="ARBA" id="ARBA00035209"/>
    </source>
</evidence>
<evidence type="ECO:0000313" key="8">
    <source>
        <dbReference type="RefSeq" id="XP_013413292.1"/>
    </source>
</evidence>
<dbReference type="PANTHER" id="PTHR11229:SF8">
    <property type="entry name" value="LARGE RIBOSOMAL SUBUNIT PROTEIN UL3M"/>
    <property type="match status" value="1"/>
</dbReference>
<dbReference type="OMA" id="IGIYPMW"/>
<organism evidence="7 8">
    <name type="scientific">Lingula anatina</name>
    <name type="common">Brachiopod</name>
    <name type="synonym">Lingula unguis</name>
    <dbReference type="NCBI Taxonomy" id="7574"/>
    <lineage>
        <taxon>Eukaryota</taxon>
        <taxon>Metazoa</taxon>
        <taxon>Spiralia</taxon>
        <taxon>Lophotrochozoa</taxon>
        <taxon>Brachiopoda</taxon>
        <taxon>Linguliformea</taxon>
        <taxon>Lingulata</taxon>
        <taxon>Lingulida</taxon>
        <taxon>Linguloidea</taxon>
        <taxon>Lingulidae</taxon>
        <taxon>Lingula</taxon>
    </lineage>
</organism>
<keyword evidence="3" id="KW-0687">Ribonucleoprotein</keyword>
<dbReference type="KEGG" id="lak:106175715"/>
<dbReference type="InterPro" id="IPR019927">
    <property type="entry name" value="Ribosomal_uL3_bac/org-type"/>
</dbReference>
<dbReference type="InterPro" id="IPR009000">
    <property type="entry name" value="Transl_B-barrel_sf"/>
</dbReference>
<dbReference type="GO" id="GO:0005762">
    <property type="term" value="C:mitochondrial large ribosomal subunit"/>
    <property type="evidence" value="ECO:0007669"/>
    <property type="project" value="TreeGrafter"/>
</dbReference>
<dbReference type="Gene3D" id="2.40.30.10">
    <property type="entry name" value="Translation factors"/>
    <property type="match status" value="2"/>
</dbReference>
<dbReference type="GO" id="GO:0006412">
    <property type="term" value="P:translation"/>
    <property type="evidence" value="ECO:0007669"/>
    <property type="project" value="InterPro"/>
</dbReference>
<dbReference type="SUPFAM" id="SSF50447">
    <property type="entry name" value="Translation proteins"/>
    <property type="match status" value="1"/>
</dbReference>
<accession>A0A1S3JSH9</accession>
<feature type="region of interest" description="Disordered" evidence="6">
    <location>
        <begin position="380"/>
        <end position="399"/>
    </location>
</feature>
<dbReference type="GO" id="GO:0003735">
    <property type="term" value="F:structural constituent of ribosome"/>
    <property type="evidence" value="ECO:0007669"/>
    <property type="project" value="InterPro"/>
</dbReference>
<name>A0A1S3JSH9_LINAN</name>